<evidence type="ECO:0000313" key="2">
    <source>
        <dbReference type="Proteomes" id="UP000607796"/>
    </source>
</evidence>
<reference evidence="1 2" key="1">
    <citation type="journal article" date="2021" name="Int. J. Syst. Evol. Microbiol.">
        <title>Salipiger mangrovisoli sp. nov., isolated from mangrove soil and the proposal for the reclassification of Paraphaeobacter pallidus as Salipiger pallidus comb. nov.</title>
        <authorList>
            <person name="Du J."/>
            <person name="Liu Y."/>
            <person name="Pei T."/>
            <person name="Deng M.R."/>
            <person name="Zhu H."/>
        </authorList>
    </citation>
    <scope>NUCLEOTIDE SEQUENCE [LARGE SCALE GENOMIC DNA]</scope>
    <source>
        <strain evidence="1 2">6D45A</strain>
    </source>
</reference>
<accession>A0ABR9WWW0</accession>
<evidence type="ECO:0008006" key="3">
    <source>
        <dbReference type="Google" id="ProtNLM"/>
    </source>
</evidence>
<dbReference type="EMBL" id="JADFFK010000001">
    <property type="protein sequence ID" value="MBE9635778.1"/>
    <property type="molecule type" value="Genomic_DNA"/>
</dbReference>
<evidence type="ECO:0000313" key="1">
    <source>
        <dbReference type="EMBL" id="MBE9635778.1"/>
    </source>
</evidence>
<dbReference type="Proteomes" id="UP000607796">
    <property type="component" value="Unassembled WGS sequence"/>
</dbReference>
<sequence>MPSTHETAITALVAALAPHSARVLREAELPHACPAEGLVNVQPADPGEGEQHLGTGTREFERDIDLECVVQGSDAEERDAGLDVLLQGVAALLLADRSLGGAVTYLRVNAPQGTDVVPMDGAESLKGAVLPVTIYYETPDNPME</sequence>
<organism evidence="1 2">
    <name type="scientific">Salipiger mangrovisoli</name>
    <dbReference type="NCBI Taxonomy" id="2865933"/>
    <lineage>
        <taxon>Bacteria</taxon>
        <taxon>Pseudomonadati</taxon>
        <taxon>Pseudomonadota</taxon>
        <taxon>Alphaproteobacteria</taxon>
        <taxon>Rhodobacterales</taxon>
        <taxon>Roseobacteraceae</taxon>
        <taxon>Salipiger</taxon>
    </lineage>
</organism>
<comment type="caution">
    <text evidence="1">The sequence shown here is derived from an EMBL/GenBank/DDBJ whole genome shotgun (WGS) entry which is preliminary data.</text>
</comment>
<proteinExistence type="predicted"/>
<name>A0ABR9WWW0_9RHOB</name>
<keyword evidence="2" id="KW-1185">Reference proteome</keyword>
<protein>
    <recommendedName>
        <fullName evidence="3">Tail terminator</fullName>
    </recommendedName>
</protein>
<gene>
    <name evidence="1" type="ORF">IQ782_02880</name>
</gene>